<evidence type="ECO:0000313" key="4">
    <source>
        <dbReference type="Proteomes" id="UP000635606"/>
    </source>
</evidence>
<proteinExistence type="predicted"/>
<dbReference type="Proteomes" id="UP000635606">
    <property type="component" value="Unassembled WGS sequence"/>
</dbReference>
<feature type="transmembrane region" description="Helical" evidence="1">
    <location>
        <begin position="96"/>
        <end position="122"/>
    </location>
</feature>
<name>A0A8J4A1L1_9ACTN</name>
<dbReference type="AlphaFoldDB" id="A0A8J4A1L1"/>
<keyword evidence="1" id="KW-0472">Membrane</keyword>
<organism evidence="3 4">
    <name type="scientific">Virgisporangium ochraceum</name>
    <dbReference type="NCBI Taxonomy" id="65505"/>
    <lineage>
        <taxon>Bacteria</taxon>
        <taxon>Bacillati</taxon>
        <taxon>Actinomycetota</taxon>
        <taxon>Actinomycetes</taxon>
        <taxon>Micromonosporales</taxon>
        <taxon>Micromonosporaceae</taxon>
        <taxon>Virgisporangium</taxon>
    </lineage>
</organism>
<dbReference type="EMBL" id="BOPH01000130">
    <property type="protein sequence ID" value="GIJ74144.1"/>
    <property type="molecule type" value="Genomic_DNA"/>
</dbReference>
<dbReference type="InterPro" id="IPR000045">
    <property type="entry name" value="Prepilin_IV_endopep_pep"/>
</dbReference>
<keyword evidence="4" id="KW-1185">Reference proteome</keyword>
<reference evidence="3" key="1">
    <citation type="submission" date="2021-01" db="EMBL/GenBank/DDBJ databases">
        <title>Whole genome shotgun sequence of Virgisporangium ochraceum NBRC 16418.</title>
        <authorList>
            <person name="Komaki H."/>
            <person name="Tamura T."/>
        </authorList>
    </citation>
    <scope>NUCLEOTIDE SEQUENCE</scope>
    <source>
        <strain evidence="3">NBRC 16418</strain>
    </source>
</reference>
<keyword evidence="1" id="KW-1133">Transmembrane helix</keyword>
<protein>
    <recommendedName>
        <fullName evidence="2">Prepilin type IV endopeptidase peptidase domain-containing protein</fullName>
    </recommendedName>
</protein>
<dbReference type="GO" id="GO:0004190">
    <property type="term" value="F:aspartic-type endopeptidase activity"/>
    <property type="evidence" value="ECO:0007669"/>
    <property type="project" value="InterPro"/>
</dbReference>
<dbReference type="GO" id="GO:0016020">
    <property type="term" value="C:membrane"/>
    <property type="evidence" value="ECO:0007669"/>
    <property type="project" value="InterPro"/>
</dbReference>
<keyword evidence="1" id="KW-0812">Transmembrane</keyword>
<evidence type="ECO:0000259" key="2">
    <source>
        <dbReference type="Pfam" id="PF01478"/>
    </source>
</evidence>
<dbReference type="Gene3D" id="1.20.120.1220">
    <property type="match status" value="1"/>
</dbReference>
<dbReference type="Pfam" id="PF01478">
    <property type="entry name" value="Peptidase_A24"/>
    <property type="match status" value="1"/>
</dbReference>
<accession>A0A8J4A1L1</accession>
<sequence length="150" mass="15048">MGAALIATATVYAVLAVSDLRVRRLPHRLTAAAWMTAVLATLTEATARGELAPAAEAFTTTIGVVVLLLGIAFALPGQLGLGDVNLAGTVVLSLAWSGWTTGLIAVLVGLVLQAVVAAVAVVASAESNIRLPCGPSLVAGWLITAVVVAL</sequence>
<feature type="transmembrane region" description="Helical" evidence="1">
    <location>
        <begin position="57"/>
        <end position="76"/>
    </location>
</feature>
<gene>
    <name evidence="3" type="ORF">Voc01_090610</name>
</gene>
<feature type="domain" description="Prepilin type IV endopeptidase peptidase" evidence="2">
    <location>
        <begin position="8"/>
        <end position="116"/>
    </location>
</feature>
<comment type="caution">
    <text evidence="3">The sequence shown here is derived from an EMBL/GenBank/DDBJ whole genome shotgun (WGS) entry which is preliminary data.</text>
</comment>
<evidence type="ECO:0000313" key="3">
    <source>
        <dbReference type="EMBL" id="GIJ74144.1"/>
    </source>
</evidence>
<evidence type="ECO:0000256" key="1">
    <source>
        <dbReference type="SAM" id="Phobius"/>
    </source>
</evidence>